<reference evidence="1 2" key="1">
    <citation type="submission" date="2019-08" db="EMBL/GenBank/DDBJ databases">
        <title>Deep-cultivation of Planctomycetes and their phenomic and genomic characterization uncovers novel biology.</title>
        <authorList>
            <person name="Wiegand S."/>
            <person name="Jogler M."/>
            <person name="Boedeker C."/>
            <person name="Pinto D."/>
            <person name="Vollmers J."/>
            <person name="Rivas-Marin E."/>
            <person name="Kohn T."/>
            <person name="Peeters S.H."/>
            <person name="Heuer A."/>
            <person name="Rast P."/>
            <person name="Oberbeckmann S."/>
            <person name="Bunk B."/>
            <person name="Jeske O."/>
            <person name="Meyerdierks A."/>
            <person name="Storesund J.E."/>
            <person name="Kallscheuer N."/>
            <person name="Luecker S."/>
            <person name="Lage O.M."/>
            <person name="Pohl T."/>
            <person name="Merkel B.J."/>
            <person name="Hornburger P."/>
            <person name="Mueller R.-W."/>
            <person name="Bruemmer F."/>
            <person name="Labrenz M."/>
            <person name="Spormann A.M."/>
            <person name="Op den Camp H."/>
            <person name="Overmann J."/>
            <person name="Amann R."/>
            <person name="Jetten M.S.M."/>
            <person name="Mascher T."/>
            <person name="Medema M.H."/>
            <person name="Devos D.P."/>
            <person name="Kaster A.-K."/>
            <person name="Ovreas L."/>
            <person name="Rohde M."/>
            <person name="Galperin M.Y."/>
            <person name="Jogler C."/>
        </authorList>
    </citation>
    <scope>NUCLEOTIDE SEQUENCE [LARGE SCALE GENOMIC DNA]</scope>
    <source>
        <strain evidence="1 2">UC8</strain>
    </source>
</reference>
<dbReference type="EMBL" id="CP042914">
    <property type="protein sequence ID" value="QEG39560.1"/>
    <property type="molecule type" value="Genomic_DNA"/>
</dbReference>
<accession>A0A5B9QPG2</accession>
<organism evidence="1 2">
    <name type="scientific">Roseimaritima ulvae</name>
    <dbReference type="NCBI Taxonomy" id="980254"/>
    <lineage>
        <taxon>Bacteria</taxon>
        <taxon>Pseudomonadati</taxon>
        <taxon>Planctomycetota</taxon>
        <taxon>Planctomycetia</taxon>
        <taxon>Pirellulales</taxon>
        <taxon>Pirellulaceae</taxon>
        <taxon>Roseimaritima</taxon>
    </lineage>
</organism>
<evidence type="ECO:0000313" key="2">
    <source>
        <dbReference type="Proteomes" id="UP000325286"/>
    </source>
</evidence>
<evidence type="ECO:0000313" key="1">
    <source>
        <dbReference type="EMBL" id="QEG39560.1"/>
    </source>
</evidence>
<sequence length="57" mass="6241">MKRGTLRADSAAEELGKKIQGKNKGARIHLPVTHLPVILRAVGDSECCCWVLAEWLA</sequence>
<name>A0A5B9QPG2_9BACT</name>
<dbReference type="AlphaFoldDB" id="A0A5B9QPG2"/>
<protein>
    <submittedName>
        <fullName evidence="1">Uncharacterized protein</fullName>
    </submittedName>
</protein>
<dbReference type="Proteomes" id="UP000325286">
    <property type="component" value="Chromosome"/>
</dbReference>
<dbReference type="RefSeq" id="WP_157609817.1">
    <property type="nucleotide sequence ID" value="NZ_CP042914.1"/>
</dbReference>
<gene>
    <name evidence="1" type="ORF">UC8_15550</name>
</gene>
<dbReference type="KEGG" id="rul:UC8_15550"/>
<proteinExistence type="predicted"/>
<keyword evidence="2" id="KW-1185">Reference proteome</keyword>